<feature type="transmembrane region" description="Helical" evidence="1">
    <location>
        <begin position="148"/>
        <end position="168"/>
    </location>
</feature>
<keyword evidence="1" id="KW-0472">Membrane</keyword>
<dbReference type="InParanoid" id="A0A163K8M1"/>
<sequence>MDSFSQQQQEIRERCITQVRLPPLHRTLTSLSLSSAPALLSESNRDHSDSSIIQFPSKSLSRSPRTRSLADLLDNEERAVFPPSVDPFLAHFSTPSRISRSSTYQHLITPELDSEDYSSTFHLTSDFKEKKAKKRPAIARMLPSKRGVGNIMTIVAVIAVIVFLFAGYPLTVYLTRKIHAPSSEQ</sequence>
<protein>
    <submittedName>
        <fullName evidence="2">Uncharacterized protein</fullName>
    </submittedName>
</protein>
<evidence type="ECO:0000313" key="3">
    <source>
        <dbReference type="Proteomes" id="UP000078561"/>
    </source>
</evidence>
<gene>
    <name evidence="2" type="primary">ABSGL_14572.1 scaffold 14663</name>
</gene>
<proteinExistence type="predicted"/>
<evidence type="ECO:0000313" key="2">
    <source>
        <dbReference type="EMBL" id="SAM08906.1"/>
    </source>
</evidence>
<keyword evidence="3" id="KW-1185">Reference proteome</keyword>
<dbReference type="OrthoDB" id="2279769at2759"/>
<reference evidence="2" key="1">
    <citation type="submission" date="2016-04" db="EMBL/GenBank/DDBJ databases">
        <authorList>
            <person name="Evans L.H."/>
            <person name="Alamgir A."/>
            <person name="Owens N."/>
            <person name="Weber N.D."/>
            <person name="Virtaneva K."/>
            <person name="Barbian K."/>
            <person name="Babar A."/>
            <person name="Rosenke K."/>
        </authorList>
    </citation>
    <scope>NUCLEOTIDE SEQUENCE [LARGE SCALE GENOMIC DNA]</scope>
    <source>
        <strain evidence="2">CBS 101.48</strain>
    </source>
</reference>
<accession>A0A163K8M1</accession>
<dbReference type="Proteomes" id="UP000078561">
    <property type="component" value="Unassembled WGS sequence"/>
</dbReference>
<name>A0A163K8M1_ABSGL</name>
<keyword evidence="1" id="KW-0812">Transmembrane</keyword>
<dbReference type="EMBL" id="LT554937">
    <property type="protein sequence ID" value="SAM08906.1"/>
    <property type="molecule type" value="Genomic_DNA"/>
</dbReference>
<evidence type="ECO:0000256" key="1">
    <source>
        <dbReference type="SAM" id="Phobius"/>
    </source>
</evidence>
<organism evidence="2">
    <name type="scientific">Absidia glauca</name>
    <name type="common">Pin mould</name>
    <dbReference type="NCBI Taxonomy" id="4829"/>
    <lineage>
        <taxon>Eukaryota</taxon>
        <taxon>Fungi</taxon>
        <taxon>Fungi incertae sedis</taxon>
        <taxon>Mucoromycota</taxon>
        <taxon>Mucoromycotina</taxon>
        <taxon>Mucoromycetes</taxon>
        <taxon>Mucorales</taxon>
        <taxon>Cunninghamellaceae</taxon>
        <taxon>Absidia</taxon>
    </lineage>
</organism>
<dbReference type="AlphaFoldDB" id="A0A163K8M1"/>
<keyword evidence="1" id="KW-1133">Transmembrane helix</keyword>